<evidence type="ECO:0000256" key="1">
    <source>
        <dbReference type="ARBA" id="ARBA00001933"/>
    </source>
</evidence>
<evidence type="ECO:0000256" key="3">
    <source>
        <dbReference type="ARBA" id="ARBA00022576"/>
    </source>
</evidence>
<dbReference type="GO" id="GO:0006520">
    <property type="term" value="P:amino acid metabolic process"/>
    <property type="evidence" value="ECO:0007669"/>
    <property type="project" value="InterPro"/>
</dbReference>
<dbReference type="GO" id="GO:0008483">
    <property type="term" value="F:transaminase activity"/>
    <property type="evidence" value="ECO:0007669"/>
    <property type="project" value="UniProtKB-KW"/>
</dbReference>
<organism evidence="8 10">
    <name type="scientific">Pseudomonas brassicae</name>
    <dbReference type="NCBI Taxonomy" id="2708063"/>
    <lineage>
        <taxon>Bacteria</taxon>
        <taxon>Pseudomonadati</taxon>
        <taxon>Pseudomonadota</taxon>
        <taxon>Gammaproteobacteria</taxon>
        <taxon>Pseudomonadales</taxon>
        <taxon>Pseudomonadaceae</taxon>
        <taxon>Pseudomonas</taxon>
    </lineage>
</organism>
<dbReference type="Gene3D" id="3.90.1150.10">
    <property type="entry name" value="Aspartate Aminotransferase, domain 1"/>
    <property type="match status" value="1"/>
</dbReference>
<dbReference type="GO" id="GO:0030170">
    <property type="term" value="F:pyridoxal phosphate binding"/>
    <property type="evidence" value="ECO:0007669"/>
    <property type="project" value="InterPro"/>
</dbReference>
<evidence type="ECO:0000256" key="5">
    <source>
        <dbReference type="ARBA" id="ARBA00022898"/>
    </source>
</evidence>
<comment type="caution">
    <text evidence="8">The sequence shown here is derived from an EMBL/GenBank/DDBJ whole genome shotgun (WGS) entry which is preliminary data.</text>
</comment>
<comment type="similarity">
    <text evidence="2">Belongs to the class-I pyridoxal-phosphate-dependent aminotransferase family.</text>
</comment>
<dbReference type="RefSeq" id="WP_163942965.1">
    <property type="nucleotide sequence ID" value="NZ_JAAHBU010000086.1"/>
</dbReference>
<comment type="cofactor">
    <cofactor evidence="1">
        <name>pyridoxal 5'-phosphate</name>
        <dbReference type="ChEBI" id="CHEBI:597326"/>
    </cofactor>
</comment>
<dbReference type="InterPro" id="IPR015424">
    <property type="entry name" value="PyrdxlP-dep_Trfase"/>
</dbReference>
<dbReference type="EMBL" id="JAAHBV010000737">
    <property type="protein sequence ID" value="NER62303.1"/>
    <property type="molecule type" value="Genomic_DNA"/>
</dbReference>
<keyword evidence="5" id="KW-0663">Pyridoxal phosphate</keyword>
<keyword evidence="10" id="KW-1185">Reference proteome</keyword>
<evidence type="ECO:0000313" key="7">
    <source>
        <dbReference type="EMBL" id="NER62303.1"/>
    </source>
</evidence>
<dbReference type="EMBL" id="JAAHBU010000086">
    <property type="protein sequence ID" value="NER63726.1"/>
    <property type="molecule type" value="Genomic_DNA"/>
</dbReference>
<name>A0A6B3NPE2_9PSED</name>
<dbReference type="InterPro" id="IPR015422">
    <property type="entry name" value="PyrdxlP-dep_Trfase_small"/>
</dbReference>
<accession>A0A6M0D0I1</accession>
<dbReference type="Pfam" id="PF00155">
    <property type="entry name" value="Aminotran_1_2"/>
    <property type="match status" value="1"/>
</dbReference>
<gene>
    <name evidence="7" type="ORF">G3435_24835</name>
    <name evidence="8" type="ORF">G3436_07240</name>
</gene>
<dbReference type="InterPro" id="IPR004839">
    <property type="entry name" value="Aminotransferase_I/II_large"/>
</dbReference>
<keyword evidence="4 8" id="KW-0808">Transferase</keyword>
<evidence type="ECO:0000259" key="6">
    <source>
        <dbReference type="Pfam" id="PF00155"/>
    </source>
</evidence>
<dbReference type="PANTHER" id="PTHR46383:SF1">
    <property type="entry name" value="ASPARTATE AMINOTRANSFERASE"/>
    <property type="match status" value="1"/>
</dbReference>
<evidence type="ECO:0000313" key="10">
    <source>
        <dbReference type="Proteomes" id="UP000482634"/>
    </source>
</evidence>
<reference evidence="9 10" key="1">
    <citation type="submission" date="2020-02" db="EMBL/GenBank/DDBJ databases">
        <title>Broccoli isolated Pseudomonas sp.</title>
        <authorList>
            <person name="Fujikawa T."/>
            <person name="Sawada H."/>
        </authorList>
    </citation>
    <scope>NUCLEOTIDE SEQUENCE [LARGE SCALE GENOMIC DNA]</scope>
    <source>
        <strain evidence="8 10">MAFF212427</strain>
        <strain evidence="7 9">MAFF212428</strain>
    </source>
</reference>
<evidence type="ECO:0000313" key="9">
    <source>
        <dbReference type="Proteomes" id="UP000480410"/>
    </source>
</evidence>
<proteinExistence type="inferred from homology"/>
<evidence type="ECO:0000313" key="8">
    <source>
        <dbReference type="EMBL" id="NER63726.1"/>
    </source>
</evidence>
<protein>
    <submittedName>
        <fullName evidence="8">Aminotransferase class I/II-fold pyridoxal phosphate-dependent enzyme</fullName>
    </submittedName>
</protein>
<sequence>MHNIETPNSAFQSAILLMAKRAAARCCPTKSTQKSALPKRLHLEPTCCMAALERPRGLLAERNAIYRQRRDAALHVLRSSAKLQVPCPEGAFYLLAQLKTRIDDQALALDLLEAGIATVPGSAFELPGHLRLSFATDEATLVEGCKRLVGALEAYA</sequence>
<dbReference type="Proteomes" id="UP000480410">
    <property type="component" value="Unassembled WGS sequence"/>
</dbReference>
<evidence type="ECO:0000256" key="2">
    <source>
        <dbReference type="ARBA" id="ARBA00007441"/>
    </source>
</evidence>
<evidence type="ECO:0000256" key="4">
    <source>
        <dbReference type="ARBA" id="ARBA00022679"/>
    </source>
</evidence>
<dbReference type="InterPro" id="IPR050596">
    <property type="entry name" value="AspAT/PAT-like"/>
</dbReference>
<accession>A0A6B3NPE2</accession>
<dbReference type="Proteomes" id="UP000482634">
    <property type="component" value="Unassembled WGS sequence"/>
</dbReference>
<keyword evidence="3 8" id="KW-0032">Aminotransferase</keyword>
<dbReference type="AlphaFoldDB" id="A0A6B3NPE2"/>
<feature type="domain" description="Aminotransferase class I/classII large" evidence="6">
    <location>
        <begin position="49"/>
        <end position="148"/>
    </location>
</feature>
<dbReference type="PANTHER" id="PTHR46383">
    <property type="entry name" value="ASPARTATE AMINOTRANSFERASE"/>
    <property type="match status" value="1"/>
</dbReference>
<dbReference type="SUPFAM" id="SSF53383">
    <property type="entry name" value="PLP-dependent transferases"/>
    <property type="match status" value="1"/>
</dbReference>